<dbReference type="SUPFAM" id="SSF52540">
    <property type="entry name" value="P-loop containing nucleoside triphosphate hydrolases"/>
    <property type="match status" value="1"/>
</dbReference>
<organism evidence="2 3">
    <name type="scientific">Pseudolabrys taiwanensis</name>
    <dbReference type="NCBI Taxonomy" id="331696"/>
    <lineage>
        <taxon>Bacteria</taxon>
        <taxon>Pseudomonadati</taxon>
        <taxon>Pseudomonadota</taxon>
        <taxon>Alphaproteobacteria</taxon>
        <taxon>Hyphomicrobiales</taxon>
        <taxon>Xanthobacteraceae</taxon>
        <taxon>Pseudolabrys</taxon>
    </lineage>
</organism>
<feature type="domain" description="NadR/Ttd14 AAA" evidence="1">
    <location>
        <begin position="7"/>
        <end position="170"/>
    </location>
</feature>
<evidence type="ECO:0000313" key="2">
    <source>
        <dbReference type="EMBL" id="AXK79264.1"/>
    </source>
</evidence>
<name>A0A345ZQR7_9HYPH</name>
<protein>
    <submittedName>
        <fullName evidence="2">ATPase</fullName>
    </submittedName>
</protein>
<evidence type="ECO:0000313" key="3">
    <source>
        <dbReference type="Proteomes" id="UP000254889"/>
    </source>
</evidence>
<dbReference type="InterPro" id="IPR038727">
    <property type="entry name" value="NadR/Ttd14_AAA_dom"/>
</dbReference>
<gene>
    <name evidence="2" type="ORF">DW352_01265</name>
</gene>
<dbReference type="Proteomes" id="UP000254889">
    <property type="component" value="Chromosome"/>
</dbReference>
<dbReference type="KEGG" id="ptaw:DW352_01265"/>
<dbReference type="EMBL" id="CP031417">
    <property type="protein sequence ID" value="AXK79264.1"/>
    <property type="molecule type" value="Genomic_DNA"/>
</dbReference>
<reference evidence="2 3" key="1">
    <citation type="submission" date="2018-07" db="EMBL/GenBank/DDBJ databases">
        <authorList>
            <person name="Quirk P.G."/>
            <person name="Krulwich T.A."/>
        </authorList>
    </citation>
    <scope>NUCLEOTIDE SEQUENCE [LARGE SCALE GENOMIC DNA]</scope>
    <source>
        <strain evidence="2 3">CC-BB4</strain>
    </source>
</reference>
<accession>A0A345ZQR7</accession>
<dbReference type="AlphaFoldDB" id="A0A345ZQR7"/>
<dbReference type="RefSeq" id="WP_115687784.1">
    <property type="nucleotide sequence ID" value="NZ_CP031417.1"/>
</dbReference>
<dbReference type="Pfam" id="PF13521">
    <property type="entry name" value="AAA_28"/>
    <property type="match status" value="1"/>
</dbReference>
<dbReference type="Gene3D" id="3.40.50.300">
    <property type="entry name" value="P-loop containing nucleotide triphosphate hydrolases"/>
    <property type="match status" value="1"/>
</dbReference>
<keyword evidence="3" id="KW-1185">Reference proteome</keyword>
<dbReference type="OrthoDB" id="5638848at2"/>
<sequence length="181" mass="19719">MCSPKLFVLTGGPGAGKTTLIGALAHAGFAVAPEAGRHVIRAEQAQGGTALPWIDPLAFAQAMLAHDAESYARLRTAPQPVFCDRGIPDVIGYLRLEGIPIPEAMWRAARAHPYQARVFICPPWRAIYATDSERRQTWDVAERTYAAMAGVYTELGYTLVEVPRAPVDTRVKFVREAVSSV</sequence>
<dbReference type="InterPro" id="IPR027417">
    <property type="entry name" value="P-loop_NTPase"/>
</dbReference>
<proteinExistence type="predicted"/>
<evidence type="ECO:0000259" key="1">
    <source>
        <dbReference type="Pfam" id="PF13521"/>
    </source>
</evidence>